<dbReference type="CDD" id="cd09895">
    <property type="entry name" value="NGN_SP_UpxY"/>
    <property type="match status" value="1"/>
</dbReference>
<gene>
    <name evidence="3" type="ORF">D8S85_10380</name>
</gene>
<keyword evidence="1" id="KW-0804">Transcription</keyword>
<proteinExistence type="predicted"/>
<dbReference type="OrthoDB" id="9796143at2"/>
<dbReference type="InterPro" id="IPR036735">
    <property type="entry name" value="NGN_dom_sf"/>
</dbReference>
<feature type="domain" description="KOW" evidence="2">
    <location>
        <begin position="119"/>
        <end position="146"/>
    </location>
</feature>
<dbReference type="RefSeq" id="WP_106480636.1">
    <property type="nucleotide sequence ID" value="NZ_CP032819.1"/>
</dbReference>
<evidence type="ECO:0000259" key="2">
    <source>
        <dbReference type="SMART" id="SM00739"/>
    </source>
</evidence>
<dbReference type="SMART" id="SM00739">
    <property type="entry name" value="KOW"/>
    <property type="match status" value="1"/>
</dbReference>
<dbReference type="InterPro" id="IPR006645">
    <property type="entry name" value="NGN-like_dom"/>
</dbReference>
<dbReference type="Pfam" id="PF02357">
    <property type="entry name" value="NusG"/>
    <property type="match status" value="1"/>
</dbReference>
<organism evidence="3 4">
    <name type="scientific">Butyricimonas faecalis</name>
    <dbReference type="NCBI Taxonomy" id="2093856"/>
    <lineage>
        <taxon>Bacteria</taxon>
        <taxon>Pseudomonadati</taxon>
        <taxon>Bacteroidota</taxon>
        <taxon>Bacteroidia</taxon>
        <taxon>Bacteroidales</taxon>
        <taxon>Odoribacteraceae</taxon>
        <taxon>Butyricimonas</taxon>
    </lineage>
</organism>
<dbReference type="Proteomes" id="UP000270673">
    <property type="component" value="Chromosome"/>
</dbReference>
<dbReference type="KEGG" id="buy:D8S85_10380"/>
<dbReference type="SUPFAM" id="SSF50104">
    <property type="entry name" value="Translation proteins SH3-like domain"/>
    <property type="match status" value="1"/>
</dbReference>
<dbReference type="NCBIfam" id="NF033644">
    <property type="entry name" value="antiterm_UpxY"/>
    <property type="match status" value="1"/>
</dbReference>
<evidence type="ECO:0000313" key="3">
    <source>
        <dbReference type="EMBL" id="AZS29915.1"/>
    </source>
</evidence>
<dbReference type="InterPro" id="IPR005824">
    <property type="entry name" value="KOW"/>
</dbReference>
<dbReference type="SUPFAM" id="SSF82679">
    <property type="entry name" value="N-utilization substance G protein NusG, N-terminal domain"/>
    <property type="match status" value="1"/>
</dbReference>
<sequence>MISTDKLNWYAAYTRVNQELVIKKKLDELGVENYLPQEERVRETPLGRKKIRVILIHGLIFIRTDKATSFSLLNDHLLNIVYLKDREGRCSLVIPDKQMQDFMFLLDFSTDGVEVLNKDLKRGDRVRVIKGPLSGLEGELVRLKGHKRVVIRLDGVASIATSYIPGSFLEKIE</sequence>
<keyword evidence="4" id="KW-1185">Reference proteome</keyword>
<dbReference type="EMBL" id="CP032819">
    <property type="protein sequence ID" value="AZS29915.1"/>
    <property type="molecule type" value="Genomic_DNA"/>
</dbReference>
<name>A0A3Q9INZ7_9BACT</name>
<dbReference type="GO" id="GO:0006354">
    <property type="term" value="P:DNA-templated transcription elongation"/>
    <property type="evidence" value="ECO:0007669"/>
    <property type="project" value="InterPro"/>
</dbReference>
<accession>A0A3Q9INZ7</accession>
<reference evidence="3 4" key="1">
    <citation type="submission" date="2018-10" db="EMBL/GenBank/DDBJ databases">
        <title>Butyricimonas faecalis sp. nov., isolated from human faeces and emended description of the genus Butyricimonas.</title>
        <authorList>
            <person name="Le Roy T."/>
            <person name="Van der Smissen P."/>
            <person name="Paquot A."/>
            <person name="Delzenne N."/>
            <person name="Muccioli G."/>
            <person name="Collet J.-F."/>
            <person name="Cani P.D."/>
        </authorList>
    </citation>
    <scope>NUCLEOTIDE SEQUENCE [LARGE SCALE GENOMIC DNA]</scope>
    <source>
        <strain evidence="3 4">H184</strain>
    </source>
</reference>
<evidence type="ECO:0000256" key="1">
    <source>
        <dbReference type="ARBA" id="ARBA00023163"/>
    </source>
</evidence>
<evidence type="ECO:0000313" key="4">
    <source>
        <dbReference type="Proteomes" id="UP000270673"/>
    </source>
</evidence>
<protein>
    <submittedName>
        <fullName evidence="3">UpxY family transcription antiterminator</fullName>
    </submittedName>
</protein>
<dbReference type="InterPro" id="IPR008991">
    <property type="entry name" value="Translation_prot_SH3-like_sf"/>
</dbReference>
<dbReference type="AlphaFoldDB" id="A0A3Q9INZ7"/>
<dbReference type="Gene3D" id="3.30.70.940">
    <property type="entry name" value="NusG, N-terminal domain"/>
    <property type="match status" value="1"/>
</dbReference>